<dbReference type="InterPro" id="IPR058792">
    <property type="entry name" value="Beta-barrel_RND_2"/>
</dbReference>
<evidence type="ECO:0000256" key="2">
    <source>
        <dbReference type="SAM" id="Phobius"/>
    </source>
</evidence>
<evidence type="ECO:0000256" key="1">
    <source>
        <dbReference type="ARBA" id="ARBA00009477"/>
    </source>
</evidence>
<reference evidence="7 8" key="1">
    <citation type="journal article" date="2019" name="Nat. Microbiol.">
        <title>Mediterranean grassland soil C-N compound turnover is dependent on rainfall and depth, and is mediated by genomically divergent microorganisms.</title>
        <authorList>
            <person name="Diamond S."/>
            <person name="Andeer P.F."/>
            <person name="Li Z."/>
            <person name="Crits-Christoph A."/>
            <person name="Burstein D."/>
            <person name="Anantharaman K."/>
            <person name="Lane K.R."/>
            <person name="Thomas B.C."/>
            <person name="Pan C."/>
            <person name="Northen T.R."/>
            <person name="Banfield J.F."/>
        </authorList>
    </citation>
    <scope>NUCLEOTIDE SEQUENCE [LARGE SCALE GENOMIC DNA]</scope>
    <source>
        <strain evidence="7">NP_2</strain>
    </source>
</reference>
<feature type="domain" description="Multidrug resistance protein MdtA-like barrel-sandwich hybrid" evidence="4">
    <location>
        <begin position="108"/>
        <end position="275"/>
    </location>
</feature>
<dbReference type="InterPro" id="IPR058637">
    <property type="entry name" value="YknX-like_C"/>
</dbReference>
<name>A0A537LI28_9BACT</name>
<comment type="similarity">
    <text evidence="1">Belongs to the membrane fusion protein (MFP) (TC 8.A.1) family.</text>
</comment>
<keyword evidence="2" id="KW-0472">Membrane</keyword>
<feature type="transmembrane region" description="Helical" evidence="2">
    <location>
        <begin position="38"/>
        <end position="56"/>
    </location>
</feature>
<keyword evidence="2" id="KW-0812">Transmembrane</keyword>
<dbReference type="Gene3D" id="1.10.287.470">
    <property type="entry name" value="Helix hairpin bin"/>
    <property type="match status" value="1"/>
</dbReference>
<dbReference type="Gene3D" id="2.40.30.170">
    <property type="match status" value="1"/>
</dbReference>
<dbReference type="Proteomes" id="UP000318661">
    <property type="component" value="Unassembled WGS sequence"/>
</dbReference>
<gene>
    <name evidence="7" type="ORF">E6G99_06085</name>
</gene>
<keyword evidence="2" id="KW-1133">Transmembrane helix</keyword>
<dbReference type="PANTHER" id="PTHR30469">
    <property type="entry name" value="MULTIDRUG RESISTANCE PROTEIN MDTA"/>
    <property type="match status" value="1"/>
</dbReference>
<dbReference type="Gene3D" id="2.40.50.100">
    <property type="match status" value="1"/>
</dbReference>
<dbReference type="FunFam" id="2.40.30.170:FF:000010">
    <property type="entry name" value="Efflux RND transporter periplasmic adaptor subunit"/>
    <property type="match status" value="1"/>
</dbReference>
<dbReference type="Pfam" id="PF25989">
    <property type="entry name" value="YknX_C"/>
    <property type="match status" value="1"/>
</dbReference>
<evidence type="ECO:0000259" key="6">
    <source>
        <dbReference type="Pfam" id="PF25989"/>
    </source>
</evidence>
<evidence type="ECO:0000313" key="8">
    <source>
        <dbReference type="Proteomes" id="UP000318661"/>
    </source>
</evidence>
<feature type="domain" description="Multidrug resistance protein MdtA-like alpha-helical hairpin" evidence="3">
    <location>
        <begin position="162"/>
        <end position="240"/>
    </location>
</feature>
<evidence type="ECO:0000259" key="5">
    <source>
        <dbReference type="Pfam" id="PF25954"/>
    </source>
</evidence>
<dbReference type="Gene3D" id="2.40.420.20">
    <property type="match status" value="1"/>
</dbReference>
<dbReference type="GO" id="GO:1990281">
    <property type="term" value="C:efflux pump complex"/>
    <property type="evidence" value="ECO:0007669"/>
    <property type="project" value="TreeGrafter"/>
</dbReference>
<organism evidence="7 8">
    <name type="scientific">Candidatus Segetimicrobium genomatis</name>
    <dbReference type="NCBI Taxonomy" id="2569760"/>
    <lineage>
        <taxon>Bacteria</taxon>
        <taxon>Bacillati</taxon>
        <taxon>Candidatus Sysuimicrobiota</taxon>
        <taxon>Candidatus Sysuimicrobiia</taxon>
        <taxon>Candidatus Sysuimicrobiales</taxon>
        <taxon>Candidatus Segetimicrobiaceae</taxon>
        <taxon>Candidatus Segetimicrobium</taxon>
    </lineage>
</organism>
<feature type="domain" description="CusB-like beta-barrel" evidence="5">
    <location>
        <begin position="285"/>
        <end position="359"/>
    </location>
</feature>
<proteinExistence type="inferred from homology"/>
<dbReference type="NCBIfam" id="TIGR01730">
    <property type="entry name" value="RND_mfp"/>
    <property type="match status" value="1"/>
</dbReference>
<evidence type="ECO:0000313" key="7">
    <source>
        <dbReference type="EMBL" id="TMJ07668.1"/>
    </source>
</evidence>
<dbReference type="GO" id="GO:0015562">
    <property type="term" value="F:efflux transmembrane transporter activity"/>
    <property type="evidence" value="ECO:0007669"/>
    <property type="project" value="TreeGrafter"/>
</dbReference>
<dbReference type="InterPro" id="IPR058624">
    <property type="entry name" value="MdtA-like_HH"/>
</dbReference>
<sequence length="436" mass="45259">MWRWLALRWPGPTAASQWRSPSGAAHTSGASEMRKPQWWVIASAVLSIAVIALALVRRGAETSQGSPSPGAPAARGQASAPIVAVGHLVPMDIATTLSLTATVVSLRETSVFSRVSGYLETVTVRPGDTVRSGQIVAVVEHSQLDAQVRSAVAARSKADADLVSARADVDKARAQLAVAQSNFARISSLFQDGLISQQATDDAKGQLQTAQATLDAAGAQVGVAEAEVEQASASLQSARLAQDSATIRAPWSGIVVSRSLDPGAYVTTSGGTPILSIADLDNVAVLVNVTEADMGVLRRGAKAEIGVDAFPNRMFHGTVARIAGGVDPDSRTVQVEVELNNSDHALRPGMYARVRLAGAARRAFVVPLSALVIVGGQQFVWVVADGKVSQRAVTIGTTTASVVEITSGVKPGETIVFRGTEQVREGGAVRTAPAGE</sequence>
<dbReference type="Pfam" id="PF25876">
    <property type="entry name" value="HH_MFP_RND"/>
    <property type="match status" value="1"/>
</dbReference>
<dbReference type="InterPro" id="IPR006143">
    <property type="entry name" value="RND_pump_MFP"/>
</dbReference>
<dbReference type="EMBL" id="VBAJ01000159">
    <property type="protein sequence ID" value="TMJ07668.1"/>
    <property type="molecule type" value="Genomic_DNA"/>
</dbReference>
<protein>
    <submittedName>
        <fullName evidence="7">Efflux RND transporter periplasmic adaptor subunit</fullName>
    </submittedName>
</protein>
<feature type="domain" description="YknX-like C-terminal permuted SH3-like" evidence="6">
    <location>
        <begin position="364"/>
        <end position="430"/>
    </location>
</feature>
<dbReference type="SUPFAM" id="SSF111369">
    <property type="entry name" value="HlyD-like secretion proteins"/>
    <property type="match status" value="3"/>
</dbReference>
<dbReference type="Pfam" id="PF25917">
    <property type="entry name" value="BSH_RND"/>
    <property type="match status" value="1"/>
</dbReference>
<evidence type="ECO:0000259" key="3">
    <source>
        <dbReference type="Pfam" id="PF25876"/>
    </source>
</evidence>
<dbReference type="InterPro" id="IPR058625">
    <property type="entry name" value="MdtA-like_BSH"/>
</dbReference>
<dbReference type="AlphaFoldDB" id="A0A537LI28"/>
<evidence type="ECO:0000259" key="4">
    <source>
        <dbReference type="Pfam" id="PF25917"/>
    </source>
</evidence>
<dbReference type="Pfam" id="PF25954">
    <property type="entry name" value="Beta-barrel_RND_2"/>
    <property type="match status" value="1"/>
</dbReference>
<accession>A0A537LI28</accession>
<comment type="caution">
    <text evidence="7">The sequence shown here is derived from an EMBL/GenBank/DDBJ whole genome shotgun (WGS) entry which is preliminary data.</text>
</comment>